<evidence type="ECO:0000256" key="9">
    <source>
        <dbReference type="ARBA" id="ARBA00044968"/>
    </source>
</evidence>
<dbReference type="Proteomes" id="UP000285882">
    <property type="component" value="Chromosome"/>
</dbReference>
<keyword evidence="12" id="KW-1185">Reference proteome</keyword>
<evidence type="ECO:0000256" key="10">
    <source>
        <dbReference type="ARBA" id="ARBA00044991"/>
    </source>
</evidence>
<comment type="cofactor">
    <cofactor evidence="1">
        <name>Mg(2+)</name>
        <dbReference type="ChEBI" id="CHEBI:18420"/>
    </cofactor>
</comment>
<keyword evidence="5" id="KW-0460">Magnesium</keyword>
<dbReference type="EC" id="5.4.2.6" evidence="9"/>
<reference evidence="11 12" key="1">
    <citation type="submission" date="2018-01" db="EMBL/GenBank/DDBJ databases">
        <title>Complete genome sequencing of Sporolactobacillus terrae DLG3.</title>
        <authorList>
            <person name="Nam Y.-D."/>
            <person name="Kang J."/>
            <person name="Chung W.-H."/>
        </authorList>
    </citation>
    <scope>NUCLEOTIDE SEQUENCE [LARGE SCALE GENOMIC DNA]</scope>
    <source>
        <strain evidence="11 12">DLG3</strain>
    </source>
</reference>
<evidence type="ECO:0000256" key="7">
    <source>
        <dbReference type="ARBA" id="ARBA00023277"/>
    </source>
</evidence>
<dbReference type="Gene3D" id="1.10.150.240">
    <property type="entry name" value="Putative phosphatase, domain 2"/>
    <property type="match status" value="1"/>
</dbReference>
<evidence type="ECO:0000313" key="11">
    <source>
        <dbReference type="EMBL" id="QAA23152.1"/>
    </source>
</evidence>
<gene>
    <name evidence="11" type="primary">pgmB</name>
    <name evidence="11" type="ORF">C0674_11230</name>
</gene>
<dbReference type="PANTHER" id="PTHR46193:SF18">
    <property type="entry name" value="HEXITOL PHOSPHATASE B"/>
    <property type="match status" value="1"/>
</dbReference>
<dbReference type="PANTHER" id="PTHR46193">
    <property type="entry name" value="6-PHOSPHOGLUCONATE PHOSPHATASE"/>
    <property type="match status" value="1"/>
</dbReference>
<dbReference type="EMBL" id="CP025688">
    <property type="protein sequence ID" value="QAA23152.1"/>
    <property type="molecule type" value="Genomic_DNA"/>
</dbReference>
<evidence type="ECO:0000256" key="8">
    <source>
        <dbReference type="ARBA" id="ARBA00044926"/>
    </source>
</evidence>
<dbReference type="SFLD" id="SFLDG01135">
    <property type="entry name" value="C1.5.6:_HAD__Beta-PGM__Phospha"/>
    <property type="match status" value="1"/>
</dbReference>
<dbReference type="SUPFAM" id="SSF56784">
    <property type="entry name" value="HAD-like"/>
    <property type="match status" value="1"/>
</dbReference>
<evidence type="ECO:0000256" key="6">
    <source>
        <dbReference type="ARBA" id="ARBA00023235"/>
    </source>
</evidence>
<sequence length="220" mass="24107">MMQAVLFDLDGVITDTAKYHYQAWKNLGETLGITIDEQFNEQLKGISRMDSLIRILEYGGQSIDQWTQDQLDALAEKKNNDYRQLIQKITPEELLPGIHELLMDLQVKGIKIALASASKNGPFILKRLKIDAFFDTVVDPSKLKKGKPDPEIFLTAAAQLGADPKACVGIEDSVAGIESICAAGMFAVGVGVPEQVGANFRVASTTELTVEAIRTHFNAK</sequence>
<keyword evidence="7" id="KW-0119">Carbohydrate metabolism</keyword>
<organism evidence="11 12">
    <name type="scientific">Sporolactobacillus terrae</name>
    <dbReference type="NCBI Taxonomy" id="269673"/>
    <lineage>
        <taxon>Bacteria</taxon>
        <taxon>Bacillati</taxon>
        <taxon>Bacillota</taxon>
        <taxon>Bacilli</taxon>
        <taxon>Bacillales</taxon>
        <taxon>Sporolactobacillaceae</taxon>
        <taxon>Sporolactobacillus</taxon>
    </lineage>
</organism>
<dbReference type="InterPro" id="IPR036412">
    <property type="entry name" value="HAD-like_sf"/>
</dbReference>
<dbReference type="NCBIfam" id="TIGR01990">
    <property type="entry name" value="bPGM"/>
    <property type="match status" value="1"/>
</dbReference>
<dbReference type="InterPro" id="IPR010976">
    <property type="entry name" value="B-phosphoglucomutase_hydrolase"/>
</dbReference>
<evidence type="ECO:0000256" key="2">
    <source>
        <dbReference type="ARBA" id="ARBA00006171"/>
    </source>
</evidence>
<evidence type="ECO:0000256" key="4">
    <source>
        <dbReference type="ARBA" id="ARBA00022723"/>
    </source>
</evidence>
<dbReference type="InterPro" id="IPR010972">
    <property type="entry name" value="Beta-PGM"/>
</dbReference>
<keyword evidence="3" id="KW-0597">Phosphoprotein</keyword>
<dbReference type="SFLD" id="SFLDS00003">
    <property type="entry name" value="Haloacid_Dehalogenase"/>
    <property type="match status" value="1"/>
</dbReference>
<evidence type="ECO:0000313" key="12">
    <source>
        <dbReference type="Proteomes" id="UP000285882"/>
    </source>
</evidence>
<keyword evidence="4" id="KW-0479">Metal-binding</keyword>
<protein>
    <recommendedName>
        <fullName evidence="10">Beta-phosphoglucomutase</fullName>
        <ecNumber evidence="9">5.4.2.6</ecNumber>
    </recommendedName>
</protein>
<dbReference type="InterPro" id="IPR051600">
    <property type="entry name" value="Beta-PGM-like"/>
</dbReference>
<dbReference type="PRINTS" id="PR00413">
    <property type="entry name" value="HADHALOGNASE"/>
</dbReference>
<dbReference type="Gene3D" id="3.40.50.1000">
    <property type="entry name" value="HAD superfamily/HAD-like"/>
    <property type="match status" value="1"/>
</dbReference>
<evidence type="ECO:0000256" key="1">
    <source>
        <dbReference type="ARBA" id="ARBA00001946"/>
    </source>
</evidence>
<dbReference type="CDD" id="cd02598">
    <property type="entry name" value="HAD_BPGM"/>
    <property type="match status" value="1"/>
</dbReference>
<dbReference type="SFLD" id="SFLDG01129">
    <property type="entry name" value="C1.5:_HAD__Beta-PGM__Phosphata"/>
    <property type="match status" value="1"/>
</dbReference>
<dbReference type="InterPro" id="IPR006439">
    <property type="entry name" value="HAD-SF_hydro_IA"/>
</dbReference>
<name>A0ABX5Q921_9BACL</name>
<accession>A0ABX5Q921</accession>
<dbReference type="Pfam" id="PF00702">
    <property type="entry name" value="Hydrolase"/>
    <property type="match status" value="1"/>
</dbReference>
<dbReference type="InterPro" id="IPR023214">
    <property type="entry name" value="HAD_sf"/>
</dbReference>
<proteinExistence type="inferred from homology"/>
<evidence type="ECO:0000256" key="5">
    <source>
        <dbReference type="ARBA" id="ARBA00022842"/>
    </source>
</evidence>
<dbReference type="SFLD" id="SFLDF00046">
    <property type="entry name" value="beta-phosphoglucomutase"/>
    <property type="match status" value="1"/>
</dbReference>
<dbReference type="NCBIfam" id="TIGR02009">
    <property type="entry name" value="PGMB-YQAB-SF"/>
    <property type="match status" value="1"/>
</dbReference>
<comment type="catalytic activity">
    <reaction evidence="8">
        <text>beta-D-glucose 1-phosphate = beta-D-glucose 6-phosphate</text>
        <dbReference type="Rhea" id="RHEA:20113"/>
        <dbReference type="ChEBI" id="CHEBI:57684"/>
        <dbReference type="ChEBI" id="CHEBI:58247"/>
        <dbReference type="EC" id="5.4.2.6"/>
    </reaction>
</comment>
<dbReference type="NCBIfam" id="TIGR01509">
    <property type="entry name" value="HAD-SF-IA-v3"/>
    <property type="match status" value="1"/>
</dbReference>
<dbReference type="InterPro" id="IPR023198">
    <property type="entry name" value="PGP-like_dom2"/>
</dbReference>
<evidence type="ECO:0000256" key="3">
    <source>
        <dbReference type="ARBA" id="ARBA00022553"/>
    </source>
</evidence>
<keyword evidence="6" id="KW-0413">Isomerase</keyword>
<comment type="similarity">
    <text evidence="2">Belongs to the HAD-like hydrolase superfamily. CbbY/CbbZ/Gph/YieH family.</text>
</comment>